<comment type="caution">
    <text evidence="1">The sequence shown here is derived from an EMBL/GenBank/DDBJ whole genome shotgun (WGS) entry which is preliminary data.</text>
</comment>
<protein>
    <submittedName>
        <fullName evidence="1">Uncharacterized protein</fullName>
    </submittedName>
</protein>
<proteinExistence type="predicted"/>
<dbReference type="Proteomes" id="UP001519287">
    <property type="component" value="Unassembled WGS sequence"/>
</dbReference>
<evidence type="ECO:0000313" key="1">
    <source>
        <dbReference type="EMBL" id="MBP1996780.1"/>
    </source>
</evidence>
<name>A0ABS4JAF4_9BACL</name>
<gene>
    <name evidence="1" type="ORF">J2Z66_008428</name>
</gene>
<dbReference type="EMBL" id="JAGGLB010000056">
    <property type="protein sequence ID" value="MBP1996780.1"/>
    <property type="molecule type" value="Genomic_DNA"/>
</dbReference>
<reference evidence="1 2" key="1">
    <citation type="submission" date="2021-03" db="EMBL/GenBank/DDBJ databases">
        <title>Genomic Encyclopedia of Type Strains, Phase IV (KMG-IV): sequencing the most valuable type-strain genomes for metagenomic binning, comparative biology and taxonomic classification.</title>
        <authorList>
            <person name="Goeker M."/>
        </authorList>
    </citation>
    <scope>NUCLEOTIDE SEQUENCE [LARGE SCALE GENOMIC DNA]</scope>
    <source>
        <strain evidence="1 2">DSM 26048</strain>
    </source>
</reference>
<keyword evidence="2" id="KW-1185">Reference proteome</keyword>
<accession>A0ABS4JAF4</accession>
<sequence length="39" mass="4389">MEMRYLGLLQTYKSYLLQDSEQAVRVAVGKLGGQIDDKA</sequence>
<evidence type="ECO:0000313" key="2">
    <source>
        <dbReference type="Proteomes" id="UP001519287"/>
    </source>
</evidence>
<organism evidence="1 2">
    <name type="scientific">Paenibacillus eucommiae</name>
    <dbReference type="NCBI Taxonomy" id="1355755"/>
    <lineage>
        <taxon>Bacteria</taxon>
        <taxon>Bacillati</taxon>
        <taxon>Bacillota</taxon>
        <taxon>Bacilli</taxon>
        <taxon>Bacillales</taxon>
        <taxon>Paenibacillaceae</taxon>
        <taxon>Paenibacillus</taxon>
    </lineage>
</organism>